<keyword evidence="3" id="KW-1185">Reference proteome</keyword>
<evidence type="ECO:0000313" key="3">
    <source>
        <dbReference type="Proteomes" id="UP000501466"/>
    </source>
</evidence>
<feature type="compositionally biased region" description="Basic residues" evidence="1">
    <location>
        <begin position="1"/>
        <end position="21"/>
    </location>
</feature>
<evidence type="ECO:0008006" key="4">
    <source>
        <dbReference type="Google" id="ProtNLM"/>
    </source>
</evidence>
<gene>
    <name evidence="2" type="ORF">THMIRHAT_02920</name>
</gene>
<dbReference type="KEGG" id="tzo:THMIRHAT_02920"/>
<proteinExistence type="predicted"/>
<dbReference type="AlphaFoldDB" id="A0A6F8PKD9"/>
<organism evidence="2 3">
    <name type="scientific">Thiosulfativibrio zosterae</name>
    <dbReference type="NCBI Taxonomy" id="2675053"/>
    <lineage>
        <taxon>Bacteria</taxon>
        <taxon>Pseudomonadati</taxon>
        <taxon>Pseudomonadota</taxon>
        <taxon>Gammaproteobacteria</taxon>
        <taxon>Thiotrichales</taxon>
        <taxon>Piscirickettsiaceae</taxon>
        <taxon>Thiosulfativibrio</taxon>
    </lineage>
</organism>
<feature type="compositionally biased region" description="Basic and acidic residues" evidence="1">
    <location>
        <begin position="28"/>
        <end position="38"/>
    </location>
</feature>
<evidence type="ECO:0000256" key="1">
    <source>
        <dbReference type="SAM" id="MobiDB-lite"/>
    </source>
</evidence>
<protein>
    <recommendedName>
        <fullName evidence="4">DUF2986 domain-containing protein</fullName>
    </recommendedName>
</protein>
<evidence type="ECO:0000313" key="2">
    <source>
        <dbReference type="EMBL" id="BBP42546.1"/>
    </source>
</evidence>
<accession>A0A6F8PKD9</accession>
<dbReference type="InterPro" id="IPR021677">
    <property type="entry name" value="DUF2986"/>
</dbReference>
<sequence>MNRQKKISQIIKRRLKQHRAKTAAPNPNKERYISKAERAQMQAEQAAIETTEPSEPTTPQPSENP</sequence>
<feature type="compositionally biased region" description="Pro residues" evidence="1">
    <location>
        <begin position="56"/>
        <end position="65"/>
    </location>
</feature>
<dbReference type="Pfam" id="PF11661">
    <property type="entry name" value="DUF2986"/>
    <property type="match status" value="1"/>
</dbReference>
<feature type="compositionally biased region" description="Low complexity" evidence="1">
    <location>
        <begin position="39"/>
        <end position="55"/>
    </location>
</feature>
<dbReference type="Proteomes" id="UP000501466">
    <property type="component" value="Chromosome"/>
</dbReference>
<reference evidence="3" key="1">
    <citation type="submission" date="2019-11" db="EMBL/GenBank/DDBJ databases">
        <title>Isolation and characterization of two novel species in the genus Thiomicrorhabdus.</title>
        <authorList>
            <person name="Mochizuki J."/>
            <person name="Kojima H."/>
            <person name="Fukui M."/>
        </authorList>
    </citation>
    <scope>NUCLEOTIDE SEQUENCE [LARGE SCALE GENOMIC DNA]</scope>
    <source>
        <strain evidence="3">AkT22</strain>
    </source>
</reference>
<dbReference type="EMBL" id="AP021888">
    <property type="protein sequence ID" value="BBP42546.1"/>
    <property type="molecule type" value="Genomic_DNA"/>
</dbReference>
<dbReference type="RefSeq" id="WP_173290070.1">
    <property type="nucleotide sequence ID" value="NZ_AP021888.1"/>
</dbReference>
<name>A0A6F8PKD9_9GAMM</name>
<feature type="region of interest" description="Disordered" evidence="1">
    <location>
        <begin position="1"/>
        <end position="65"/>
    </location>
</feature>